<sequence>MSIKTIERKVLQKNDEVANQNRSFFDKQGIFALNLVSSPGSGKTSLLEWTLKELEGRVKTAVVIGDVQTSLDAERLSSFDLPIIQLVTNGSCHLEAALVKDALADINPEETELLFIENVGNLVCPSSFDLGEEMKVVISSTVEGDDKPLKYPAMFRNSKVLIINKTDLLPYTNCDLDQLRTNALKINPDLTIFETSCVSGEGVDDWCNWLEKQVMEKTWKNVSA</sequence>
<proteinExistence type="inferred from homology"/>
<dbReference type="SUPFAM" id="SSF52540">
    <property type="entry name" value="P-loop containing nucleoside triphosphate hydrolases"/>
    <property type="match status" value="1"/>
</dbReference>
<dbReference type="InterPro" id="IPR003495">
    <property type="entry name" value="CobW/HypB/UreG_nucleotide-bd"/>
</dbReference>
<evidence type="ECO:0000256" key="3">
    <source>
        <dbReference type="ARBA" id="ARBA00022723"/>
    </source>
</evidence>
<dbReference type="PIRSF" id="PIRSF005624">
    <property type="entry name" value="Ni-bind_GTPase"/>
    <property type="match status" value="1"/>
</dbReference>
<keyword evidence="3" id="KW-0479">Metal-binding</keyword>
<evidence type="ECO:0000256" key="2">
    <source>
        <dbReference type="ARBA" id="ARBA00022596"/>
    </source>
</evidence>
<organism evidence="9 10">
    <name type="scientific">Rhodohalobacter sulfatireducens</name>
    <dbReference type="NCBI Taxonomy" id="2911366"/>
    <lineage>
        <taxon>Bacteria</taxon>
        <taxon>Pseudomonadati</taxon>
        <taxon>Balneolota</taxon>
        <taxon>Balneolia</taxon>
        <taxon>Balneolales</taxon>
        <taxon>Balneolaceae</taxon>
        <taxon>Rhodohalobacter</taxon>
    </lineage>
</organism>
<keyword evidence="2" id="KW-0533">Nickel</keyword>
<keyword evidence="10" id="KW-1185">Reference proteome</keyword>
<evidence type="ECO:0000313" key="9">
    <source>
        <dbReference type="EMBL" id="MCG2588798.1"/>
    </source>
</evidence>
<dbReference type="Pfam" id="PF02492">
    <property type="entry name" value="cobW"/>
    <property type="match status" value="1"/>
</dbReference>
<reference evidence="9" key="2">
    <citation type="submission" date="2024-05" db="EMBL/GenBank/DDBJ databases">
        <title>Rhodohalobacter halophilus gen. nov., sp. nov., a moderately halophilic member of the family Balneolaceae.</title>
        <authorList>
            <person name="Xia J."/>
        </authorList>
    </citation>
    <scope>NUCLEOTIDE SEQUENCE</scope>
    <source>
        <strain evidence="9">WB101</strain>
    </source>
</reference>
<comment type="caution">
    <text evidence="9">The sequence shown here is derived from an EMBL/GenBank/DDBJ whole genome shotgun (WGS) entry which is preliminary data.</text>
</comment>
<dbReference type="PANTHER" id="PTHR30134:SF2">
    <property type="entry name" value="HYDROGENASE MATURATION FACTOR HYPB"/>
    <property type="match status" value="1"/>
</dbReference>
<evidence type="ECO:0000256" key="7">
    <source>
        <dbReference type="ARBA" id="ARBA00023134"/>
    </source>
</evidence>
<keyword evidence="6" id="KW-0862">Zinc</keyword>
<dbReference type="EMBL" id="JAKLWS010000010">
    <property type="protein sequence ID" value="MCG2588798.1"/>
    <property type="molecule type" value="Genomic_DNA"/>
</dbReference>
<keyword evidence="5" id="KW-0378">Hydrolase</keyword>
<dbReference type="Gene3D" id="3.40.50.300">
    <property type="entry name" value="P-loop containing nucleotide triphosphate hydrolases"/>
    <property type="match status" value="1"/>
</dbReference>
<comment type="similarity">
    <text evidence="1">Belongs to the SIMIBI class G3E GTPase family. HypB/HupM subfamily.</text>
</comment>
<dbReference type="PANTHER" id="PTHR30134">
    <property type="entry name" value="HYDROGENASE PROTEIN ASSEMBLY PROTEIN, NICKEL CHAPERONE"/>
    <property type="match status" value="1"/>
</dbReference>
<gene>
    <name evidence="9" type="primary">hypB</name>
    <name evidence="9" type="ORF">L6773_09490</name>
</gene>
<evidence type="ECO:0000256" key="1">
    <source>
        <dbReference type="ARBA" id="ARBA00006211"/>
    </source>
</evidence>
<evidence type="ECO:0000256" key="4">
    <source>
        <dbReference type="ARBA" id="ARBA00022741"/>
    </source>
</evidence>
<name>A0ABS9KD84_9BACT</name>
<evidence type="ECO:0000259" key="8">
    <source>
        <dbReference type="Pfam" id="PF02492"/>
    </source>
</evidence>
<dbReference type="InterPro" id="IPR027417">
    <property type="entry name" value="P-loop_NTPase"/>
</dbReference>
<evidence type="ECO:0000256" key="6">
    <source>
        <dbReference type="ARBA" id="ARBA00022833"/>
    </source>
</evidence>
<dbReference type="InterPro" id="IPR004392">
    <property type="entry name" value="Hyd_mat_HypB"/>
</dbReference>
<accession>A0ABS9KD84</accession>
<feature type="domain" description="CobW/HypB/UreG nucleotide-binding" evidence="8">
    <location>
        <begin position="34"/>
        <end position="193"/>
    </location>
</feature>
<protein>
    <submittedName>
        <fullName evidence="9">Hydrogenase nickel incorporation protein HypB</fullName>
    </submittedName>
</protein>
<evidence type="ECO:0000313" key="10">
    <source>
        <dbReference type="Proteomes" id="UP001165366"/>
    </source>
</evidence>
<evidence type="ECO:0000256" key="5">
    <source>
        <dbReference type="ARBA" id="ARBA00022801"/>
    </source>
</evidence>
<dbReference type="CDD" id="cd05390">
    <property type="entry name" value="HypB"/>
    <property type="match status" value="1"/>
</dbReference>
<dbReference type="Proteomes" id="UP001165366">
    <property type="component" value="Unassembled WGS sequence"/>
</dbReference>
<reference evidence="9" key="1">
    <citation type="submission" date="2022-01" db="EMBL/GenBank/DDBJ databases">
        <authorList>
            <person name="Wang Y."/>
        </authorList>
    </citation>
    <scope>NUCLEOTIDE SEQUENCE</scope>
    <source>
        <strain evidence="9">WB101</strain>
    </source>
</reference>
<keyword evidence="4" id="KW-0547">Nucleotide-binding</keyword>
<keyword evidence="7" id="KW-0342">GTP-binding</keyword>
<dbReference type="RefSeq" id="WP_237853744.1">
    <property type="nucleotide sequence ID" value="NZ_JAKLWS010000010.1"/>
</dbReference>
<dbReference type="NCBIfam" id="TIGR00073">
    <property type="entry name" value="hypB"/>
    <property type="match status" value="1"/>
</dbReference>